<keyword evidence="6 7" id="KW-0472">Membrane</keyword>
<evidence type="ECO:0000256" key="3">
    <source>
        <dbReference type="ARBA" id="ARBA00022692"/>
    </source>
</evidence>
<evidence type="ECO:0000256" key="5">
    <source>
        <dbReference type="ARBA" id="ARBA00022989"/>
    </source>
</evidence>
<keyword evidence="3 7" id="KW-0812">Transmembrane</keyword>
<comment type="caution">
    <text evidence="7">Lacks conserved residue(s) required for the propagation of feature annotation.</text>
</comment>
<comment type="function">
    <text evidence="7">Stabilizer subunit of the dolichol-phosphate mannose (DPM) synthase complex; tethers catalytic subunit to the ER.</text>
</comment>
<evidence type="ECO:0000256" key="7">
    <source>
        <dbReference type="RuleBase" id="RU365085"/>
    </source>
</evidence>
<dbReference type="AlphaFoldDB" id="A0A915IVI2"/>
<evidence type="ECO:0000313" key="9">
    <source>
        <dbReference type="WBParaSite" id="nRc.2.0.1.t18209-RA"/>
    </source>
</evidence>
<comment type="pathway">
    <text evidence="7">Protein modification; protein glycosylation.</text>
</comment>
<evidence type="ECO:0000256" key="6">
    <source>
        <dbReference type="ARBA" id="ARBA00023136"/>
    </source>
</evidence>
<organism evidence="8 9">
    <name type="scientific">Romanomermis culicivorax</name>
    <name type="common">Nematode worm</name>
    <dbReference type="NCBI Taxonomy" id="13658"/>
    <lineage>
        <taxon>Eukaryota</taxon>
        <taxon>Metazoa</taxon>
        <taxon>Ecdysozoa</taxon>
        <taxon>Nematoda</taxon>
        <taxon>Enoplea</taxon>
        <taxon>Dorylaimia</taxon>
        <taxon>Mermithida</taxon>
        <taxon>Mermithoidea</taxon>
        <taxon>Mermithidae</taxon>
        <taxon>Romanomermis</taxon>
    </lineage>
</organism>
<evidence type="ECO:0000313" key="8">
    <source>
        <dbReference type="Proteomes" id="UP000887565"/>
    </source>
</evidence>
<keyword evidence="5 7" id="KW-1133">Transmembrane helix</keyword>
<evidence type="ECO:0000256" key="2">
    <source>
        <dbReference type="ARBA" id="ARBA00010430"/>
    </source>
</evidence>
<dbReference type="Pfam" id="PF08285">
    <property type="entry name" value="DPM3"/>
    <property type="match status" value="1"/>
</dbReference>
<feature type="transmembrane region" description="Helical" evidence="7">
    <location>
        <begin position="20"/>
        <end position="45"/>
    </location>
</feature>
<proteinExistence type="inferred from homology"/>
<evidence type="ECO:0000256" key="4">
    <source>
        <dbReference type="ARBA" id="ARBA00022824"/>
    </source>
</evidence>
<name>A0A915IVI2_ROMCU</name>
<comment type="subunit">
    <text evidence="7">Component of the dolichol-phosphate mannose (DPM) synthase complex.</text>
</comment>
<protein>
    <recommendedName>
        <fullName evidence="7">Dolichol-phosphate mannosyltransferase subunit 3</fullName>
    </recommendedName>
</protein>
<keyword evidence="8" id="KW-1185">Reference proteome</keyword>
<sequence>MKYSSKNLQPMTAGAGLKIFHPALAVELPFVAFVLFGVYSIVSIIRGVCSLKDRPEEVERLRRLLIVERLSLFNT</sequence>
<dbReference type="GO" id="GO:0005789">
    <property type="term" value="C:endoplasmic reticulum membrane"/>
    <property type="evidence" value="ECO:0007669"/>
    <property type="project" value="UniProtKB-SubCell"/>
</dbReference>
<dbReference type="WBParaSite" id="nRc.2.0.1.t18209-RA">
    <property type="protein sequence ID" value="nRc.2.0.1.t18209-RA"/>
    <property type="gene ID" value="nRc.2.0.1.g18209"/>
</dbReference>
<dbReference type="Proteomes" id="UP000887565">
    <property type="component" value="Unplaced"/>
</dbReference>
<reference evidence="9" key="1">
    <citation type="submission" date="2022-11" db="UniProtKB">
        <authorList>
            <consortium name="WormBaseParasite"/>
        </authorList>
    </citation>
    <scope>IDENTIFICATION</scope>
</reference>
<comment type="subcellular location">
    <subcellularLocation>
        <location evidence="1 7">Endoplasmic reticulum membrane</location>
        <topology evidence="1 7">Multi-pass membrane protein</topology>
    </subcellularLocation>
</comment>
<evidence type="ECO:0000256" key="1">
    <source>
        <dbReference type="ARBA" id="ARBA00004477"/>
    </source>
</evidence>
<keyword evidence="4 7" id="KW-0256">Endoplasmic reticulum</keyword>
<dbReference type="InterPro" id="IPR013174">
    <property type="entry name" value="DPM3"/>
</dbReference>
<comment type="similarity">
    <text evidence="2 7">Belongs to the DPM3 family.</text>
</comment>
<accession>A0A915IVI2</accession>